<organism evidence="4 5">
    <name type="scientific">Caldicellulosiruptor changbaiensis</name>
    <dbReference type="NCBI Taxonomy" id="1222016"/>
    <lineage>
        <taxon>Bacteria</taxon>
        <taxon>Bacillati</taxon>
        <taxon>Bacillota</taxon>
        <taxon>Bacillota incertae sedis</taxon>
        <taxon>Caldicellulosiruptorales</taxon>
        <taxon>Caldicellulosiruptoraceae</taxon>
        <taxon>Caldicellulosiruptor</taxon>
    </lineage>
</organism>
<dbReference type="NCBIfam" id="TIGR00167">
    <property type="entry name" value="cbbA"/>
    <property type="match status" value="1"/>
</dbReference>
<dbReference type="InterPro" id="IPR050246">
    <property type="entry name" value="Class_II_FBP_aldolase"/>
</dbReference>
<feature type="binding site" evidence="3">
    <location>
        <position position="82"/>
    </location>
    <ligand>
        <name>Zn(2+)</name>
        <dbReference type="ChEBI" id="CHEBI:29105"/>
        <label>1</label>
        <note>catalytic</note>
    </ligand>
</feature>
<dbReference type="GO" id="GO:0005975">
    <property type="term" value="P:carbohydrate metabolic process"/>
    <property type="evidence" value="ECO:0007669"/>
    <property type="project" value="InterPro"/>
</dbReference>
<dbReference type="Pfam" id="PF01116">
    <property type="entry name" value="F_bP_aldolase"/>
    <property type="match status" value="1"/>
</dbReference>
<feature type="binding site" evidence="3">
    <location>
        <position position="133"/>
    </location>
    <ligand>
        <name>Zn(2+)</name>
        <dbReference type="ChEBI" id="CHEBI:29105"/>
        <label>2</label>
    </ligand>
</feature>
<dbReference type="EMBL" id="CP034791">
    <property type="protein sequence ID" value="AZT89482.1"/>
    <property type="molecule type" value="Genomic_DNA"/>
</dbReference>
<name>A0A3T0D2J6_9FIRM</name>
<dbReference type="AlphaFoldDB" id="A0A3T0D2J6"/>
<dbReference type="GO" id="GO:0009025">
    <property type="term" value="F:tagatose-bisphosphate aldolase activity"/>
    <property type="evidence" value="ECO:0007669"/>
    <property type="project" value="TreeGrafter"/>
</dbReference>
<feature type="binding site" evidence="2">
    <location>
        <position position="177"/>
    </location>
    <ligand>
        <name>dihydroxyacetone phosphate</name>
        <dbReference type="ChEBI" id="CHEBI:57642"/>
    </ligand>
</feature>
<sequence>MLVNLNDVLGYTKVKKFGVGMFNGLSADFYEGLIDAAEELKTPIIIGIADRFVDRLDFEMLAEVMIFLAKRSSVPVCVHLDHAKSLKNIMRAIKAGFTSVMFDGSNLPFEENIKKTKEVVEIAHSVGVSVEGELGVVGRGEWDFKNPEFYTKPEEAEVFAKQTGVDALAVSIGTVHGVYKGEPKLDFERLAEIRKRVDCYLVLHGGSGLSDDDFKKCIEYGINKVNIFTDLTLAINEKLPEFIKTTDNLTPAIFEKIRMIVKEEAIKKLKVFGSYDII</sequence>
<comment type="cofactor">
    <cofactor evidence="3">
        <name>Zn(2+)</name>
        <dbReference type="ChEBI" id="CHEBI:29105"/>
    </cofactor>
    <text evidence="3">Binds 2 Zn(2+) ions per subunit. One is catalytic and the other provides a structural contribution.</text>
</comment>
<feature type="binding site" evidence="2">
    <location>
        <begin position="226"/>
        <end position="229"/>
    </location>
    <ligand>
        <name>dihydroxyacetone phosphate</name>
        <dbReference type="ChEBI" id="CHEBI:57642"/>
    </ligand>
</feature>
<evidence type="ECO:0000256" key="1">
    <source>
        <dbReference type="PIRSR" id="PIRSR001359-1"/>
    </source>
</evidence>
<feature type="binding site" evidence="3">
    <location>
        <position position="176"/>
    </location>
    <ligand>
        <name>Zn(2+)</name>
        <dbReference type="ChEBI" id="CHEBI:29105"/>
        <label>1</label>
        <note>catalytic</note>
    </ligand>
</feature>
<dbReference type="InterPro" id="IPR013785">
    <property type="entry name" value="Aldolase_TIM"/>
</dbReference>
<gene>
    <name evidence="4" type="ORF">ELD05_01630</name>
</gene>
<dbReference type="CDD" id="cd00947">
    <property type="entry name" value="TBP_aldolase_IIB"/>
    <property type="match status" value="1"/>
</dbReference>
<feature type="active site" description="Proton donor" evidence="1">
    <location>
        <position position="81"/>
    </location>
</feature>
<dbReference type="Gene3D" id="3.20.20.70">
    <property type="entry name" value="Aldolase class I"/>
    <property type="match status" value="1"/>
</dbReference>
<dbReference type="KEGG" id="ccha:ELD05_01630"/>
<evidence type="ECO:0000313" key="5">
    <source>
        <dbReference type="Proteomes" id="UP000282930"/>
    </source>
</evidence>
<keyword evidence="5" id="KW-1185">Reference proteome</keyword>
<evidence type="ECO:0000256" key="3">
    <source>
        <dbReference type="PIRSR" id="PIRSR001359-3"/>
    </source>
</evidence>
<protein>
    <submittedName>
        <fullName evidence="4">Class II fructose-bisphosphate aldolase</fullName>
    </submittedName>
</protein>
<dbReference type="Proteomes" id="UP000282930">
    <property type="component" value="Chromosome"/>
</dbReference>
<dbReference type="PIRSF" id="PIRSF001359">
    <property type="entry name" value="F_bP_aldolase_II"/>
    <property type="match status" value="1"/>
</dbReference>
<reference evidence="4 5" key="1">
    <citation type="submission" date="2018-12" db="EMBL/GenBank/DDBJ databases">
        <title>Genome sequence from the cellulolytic species, Caldicellulosiruptor changbaiensis.</title>
        <authorList>
            <person name="Blumer-Schuette S.E."/>
            <person name="Mendoza C."/>
        </authorList>
    </citation>
    <scope>NUCLEOTIDE SEQUENCE [LARGE SCALE GENOMIC DNA]</scope>
    <source>
        <strain evidence="4 5">CBS-Z</strain>
    </source>
</reference>
<evidence type="ECO:0000313" key="4">
    <source>
        <dbReference type="EMBL" id="AZT89482.1"/>
    </source>
</evidence>
<accession>A0A3T0D2J6</accession>
<dbReference type="InterPro" id="IPR000771">
    <property type="entry name" value="FBA_II"/>
</dbReference>
<evidence type="ECO:0000256" key="2">
    <source>
        <dbReference type="PIRSR" id="PIRSR001359-2"/>
    </source>
</evidence>
<keyword evidence="3" id="KW-0862">Zinc</keyword>
<dbReference type="PANTHER" id="PTHR30304:SF0">
    <property type="entry name" value="D-TAGATOSE-1,6-BISPHOSPHATE ALDOLASE SUBUNIT GATY-RELATED"/>
    <property type="match status" value="1"/>
</dbReference>
<dbReference type="PANTHER" id="PTHR30304">
    <property type="entry name" value="D-TAGATOSE-1,6-BISPHOSPHATE ALDOLASE"/>
    <property type="match status" value="1"/>
</dbReference>
<dbReference type="RefSeq" id="WP_127351104.1">
    <property type="nucleotide sequence ID" value="NZ_CP034791.1"/>
</dbReference>
<feature type="binding site" evidence="3">
    <location>
        <position position="204"/>
    </location>
    <ligand>
        <name>Zn(2+)</name>
        <dbReference type="ChEBI" id="CHEBI:29105"/>
        <label>1</label>
        <note>catalytic</note>
    </ligand>
</feature>
<proteinExistence type="predicted"/>
<feature type="binding site" evidence="3">
    <location>
        <position position="103"/>
    </location>
    <ligand>
        <name>Zn(2+)</name>
        <dbReference type="ChEBI" id="CHEBI:29105"/>
        <label>2</label>
    </ligand>
</feature>
<dbReference type="SUPFAM" id="SSF51569">
    <property type="entry name" value="Aldolase"/>
    <property type="match status" value="1"/>
</dbReference>
<dbReference type="GO" id="GO:0005829">
    <property type="term" value="C:cytosol"/>
    <property type="evidence" value="ECO:0007669"/>
    <property type="project" value="TreeGrafter"/>
</dbReference>
<dbReference type="GO" id="GO:0008270">
    <property type="term" value="F:zinc ion binding"/>
    <property type="evidence" value="ECO:0007669"/>
    <property type="project" value="InterPro"/>
</dbReference>
<feature type="binding site" evidence="2">
    <location>
        <begin position="205"/>
        <end position="207"/>
    </location>
    <ligand>
        <name>dihydroxyacetone phosphate</name>
        <dbReference type="ChEBI" id="CHEBI:57642"/>
    </ligand>
</feature>
<keyword evidence="3" id="KW-0479">Metal-binding</keyword>